<dbReference type="Pfam" id="PF01408">
    <property type="entry name" value="GFO_IDH_MocA"/>
    <property type="match status" value="1"/>
</dbReference>
<dbReference type="InterPro" id="IPR050984">
    <property type="entry name" value="Gfo/Idh/MocA_domain"/>
</dbReference>
<comment type="catalytic activity">
    <reaction evidence="5">
        <text>D-xylose + NADP(+) = D-xylono-1,5-lactone + NADPH + H(+)</text>
        <dbReference type="Rhea" id="RHEA:22000"/>
        <dbReference type="ChEBI" id="CHEBI:15378"/>
        <dbReference type="ChEBI" id="CHEBI:15867"/>
        <dbReference type="ChEBI" id="CHEBI:53455"/>
        <dbReference type="ChEBI" id="CHEBI:57783"/>
        <dbReference type="ChEBI" id="CHEBI:58349"/>
        <dbReference type="EC" id="1.1.1.179"/>
    </reaction>
</comment>
<organism evidence="8 9">
    <name type="scientific">Rhodocollybia butyracea</name>
    <dbReference type="NCBI Taxonomy" id="206335"/>
    <lineage>
        <taxon>Eukaryota</taxon>
        <taxon>Fungi</taxon>
        <taxon>Dikarya</taxon>
        <taxon>Basidiomycota</taxon>
        <taxon>Agaricomycotina</taxon>
        <taxon>Agaricomycetes</taxon>
        <taxon>Agaricomycetidae</taxon>
        <taxon>Agaricales</taxon>
        <taxon>Marasmiineae</taxon>
        <taxon>Omphalotaceae</taxon>
        <taxon>Rhodocollybia</taxon>
    </lineage>
</organism>
<dbReference type="SUPFAM" id="SSF55347">
    <property type="entry name" value="Glyceraldehyde-3-phosphate dehydrogenase-like, C-terminal domain"/>
    <property type="match status" value="1"/>
</dbReference>
<comment type="similarity">
    <text evidence="1">Belongs to the Gfo/Idh/MocA family.</text>
</comment>
<accession>A0A9P5PKZ8</accession>
<dbReference type="SUPFAM" id="SSF51735">
    <property type="entry name" value="NAD(P)-binding Rossmann-fold domains"/>
    <property type="match status" value="1"/>
</dbReference>
<dbReference type="PANTHER" id="PTHR22604">
    <property type="entry name" value="OXIDOREDUCTASES"/>
    <property type="match status" value="1"/>
</dbReference>
<evidence type="ECO:0000256" key="2">
    <source>
        <dbReference type="ARBA" id="ARBA00023002"/>
    </source>
</evidence>
<evidence type="ECO:0000256" key="1">
    <source>
        <dbReference type="ARBA" id="ARBA00010928"/>
    </source>
</evidence>
<dbReference type="Pfam" id="PF22725">
    <property type="entry name" value="GFO_IDH_MocA_C3"/>
    <property type="match status" value="1"/>
</dbReference>
<evidence type="ECO:0000256" key="3">
    <source>
        <dbReference type="ARBA" id="ARBA00038984"/>
    </source>
</evidence>
<dbReference type="Gene3D" id="3.40.50.720">
    <property type="entry name" value="NAD(P)-binding Rossmann-like Domain"/>
    <property type="match status" value="1"/>
</dbReference>
<dbReference type="AlphaFoldDB" id="A0A9P5PKZ8"/>
<dbReference type="Proteomes" id="UP000772434">
    <property type="component" value="Unassembled WGS sequence"/>
</dbReference>
<evidence type="ECO:0000313" key="8">
    <source>
        <dbReference type="EMBL" id="KAF9065293.1"/>
    </source>
</evidence>
<dbReference type="Gene3D" id="3.30.360.10">
    <property type="entry name" value="Dihydrodipicolinate Reductase, domain 2"/>
    <property type="match status" value="1"/>
</dbReference>
<proteinExistence type="inferred from homology"/>
<dbReference type="GO" id="GO:0047837">
    <property type="term" value="F:D-xylose 1-dehydrogenase (NADP+) activity"/>
    <property type="evidence" value="ECO:0007669"/>
    <property type="project" value="UniProtKB-EC"/>
</dbReference>
<evidence type="ECO:0000313" key="9">
    <source>
        <dbReference type="Proteomes" id="UP000772434"/>
    </source>
</evidence>
<keyword evidence="2" id="KW-0560">Oxidoreductase</keyword>
<name>A0A9P5PKZ8_9AGAR</name>
<feature type="domain" description="Gfo/Idh/MocA-like oxidoreductase N-terminal" evidence="6">
    <location>
        <begin position="47"/>
        <end position="176"/>
    </location>
</feature>
<reference evidence="8" key="1">
    <citation type="submission" date="2020-11" db="EMBL/GenBank/DDBJ databases">
        <authorList>
            <consortium name="DOE Joint Genome Institute"/>
            <person name="Ahrendt S."/>
            <person name="Riley R."/>
            <person name="Andreopoulos W."/>
            <person name="Labutti K."/>
            <person name="Pangilinan J."/>
            <person name="Ruiz-Duenas F.J."/>
            <person name="Barrasa J.M."/>
            <person name="Sanchez-Garcia M."/>
            <person name="Camarero S."/>
            <person name="Miyauchi S."/>
            <person name="Serrano A."/>
            <person name="Linde D."/>
            <person name="Babiker R."/>
            <person name="Drula E."/>
            <person name="Ayuso-Fernandez I."/>
            <person name="Pacheco R."/>
            <person name="Padilla G."/>
            <person name="Ferreira P."/>
            <person name="Barriuso J."/>
            <person name="Kellner H."/>
            <person name="Castanera R."/>
            <person name="Alfaro M."/>
            <person name="Ramirez L."/>
            <person name="Pisabarro A.G."/>
            <person name="Kuo A."/>
            <person name="Tritt A."/>
            <person name="Lipzen A."/>
            <person name="He G."/>
            <person name="Yan M."/>
            <person name="Ng V."/>
            <person name="Cullen D."/>
            <person name="Martin F."/>
            <person name="Rosso M.-N."/>
            <person name="Henrissat B."/>
            <person name="Hibbett D."/>
            <person name="Martinez A.T."/>
            <person name="Grigoriev I.V."/>
        </authorList>
    </citation>
    <scope>NUCLEOTIDE SEQUENCE</scope>
    <source>
        <strain evidence="8">AH 40177</strain>
    </source>
</reference>
<dbReference type="OrthoDB" id="2129491at2759"/>
<dbReference type="EMBL" id="JADNRY010000106">
    <property type="protein sequence ID" value="KAF9065293.1"/>
    <property type="molecule type" value="Genomic_DNA"/>
</dbReference>
<protein>
    <recommendedName>
        <fullName evidence="3">D-xylose 1-dehydrogenase (NADP(+), D-xylono-1,5-lactone-forming)</fullName>
        <ecNumber evidence="3">1.1.1.179</ecNumber>
    </recommendedName>
    <alternativeName>
        <fullName evidence="4">D-xylose-NADP dehydrogenase</fullName>
    </alternativeName>
</protein>
<gene>
    <name evidence="8" type="ORF">BDP27DRAFT_1393617</name>
</gene>
<evidence type="ECO:0000256" key="4">
    <source>
        <dbReference type="ARBA" id="ARBA00042988"/>
    </source>
</evidence>
<dbReference type="PANTHER" id="PTHR22604:SF105">
    <property type="entry name" value="TRANS-1,2-DIHYDROBENZENE-1,2-DIOL DEHYDROGENASE"/>
    <property type="match status" value="1"/>
</dbReference>
<dbReference type="InterPro" id="IPR055170">
    <property type="entry name" value="GFO_IDH_MocA-like_dom"/>
</dbReference>
<evidence type="ECO:0000259" key="7">
    <source>
        <dbReference type="Pfam" id="PF22725"/>
    </source>
</evidence>
<evidence type="ECO:0000256" key="5">
    <source>
        <dbReference type="ARBA" id="ARBA00049233"/>
    </source>
</evidence>
<dbReference type="GO" id="GO:0000166">
    <property type="term" value="F:nucleotide binding"/>
    <property type="evidence" value="ECO:0007669"/>
    <property type="project" value="InterPro"/>
</dbReference>
<feature type="domain" description="GFO/IDH/MocA-like oxidoreductase" evidence="7">
    <location>
        <begin position="189"/>
        <end position="317"/>
    </location>
</feature>
<sequence length="407" mass="45041">MPLTQPPTQTSSSTDIWRVHLDIFAEIVCARNLALDFHASIQPTILHWGIISTGRISQAFAKDLLVDPKTRNVQEVIHKITAVGSRSIEKSQEFIEKLRPADTGDAIKSYGSYDEVYNDADVDVIYIATPHTYHYENSLDAIKAKKHVLCEKPVTSNCAELRSLITAAKENGVFFMEAMWTRFQPLSLEFKRISDSSELGLPVSVHADFSANFNIENIPKTHRMLDPMLGGGALLDLGPYPVVWAIMALYEHPANGGTKPTITGSILKTPLTGVDCNTSFTLTFNQSKLAAQAVLSCNMNVKSMDPGATVRYTRGAIKVASPLPVPKSFVVQHFDENGAVIKETKKEFEYVGLGLHFQADEVAMCIRAGKMESALWGHEKSLLEMRIFDEVRKQGGYELPQGVEKVL</sequence>
<comment type="caution">
    <text evidence="8">The sequence shown here is derived from an EMBL/GenBank/DDBJ whole genome shotgun (WGS) entry which is preliminary data.</text>
</comment>
<evidence type="ECO:0000259" key="6">
    <source>
        <dbReference type="Pfam" id="PF01408"/>
    </source>
</evidence>
<dbReference type="EC" id="1.1.1.179" evidence="3"/>
<dbReference type="InterPro" id="IPR000683">
    <property type="entry name" value="Gfo/Idh/MocA-like_OxRdtase_N"/>
</dbReference>
<dbReference type="InterPro" id="IPR036291">
    <property type="entry name" value="NAD(P)-bd_dom_sf"/>
</dbReference>
<keyword evidence="9" id="KW-1185">Reference proteome</keyword>